<gene>
    <name evidence="10" type="ORF">PILCRDRAFT_94145</name>
</gene>
<evidence type="ECO:0000256" key="5">
    <source>
        <dbReference type="ARBA" id="ARBA00022801"/>
    </source>
</evidence>
<accession>A0A0C3G6V0</accession>
<protein>
    <recommendedName>
        <fullName evidence="3">Palmitoyl-protein thioesterase 1</fullName>
        <ecNumber evidence="2">3.1.2.22</ecNumber>
    </recommendedName>
    <alternativeName>
        <fullName evidence="8">Palmitoyl-protein hydrolase 1</fullName>
    </alternativeName>
</protein>
<dbReference type="AlphaFoldDB" id="A0A0C3G6V0"/>
<proteinExistence type="inferred from homology"/>
<evidence type="ECO:0000256" key="8">
    <source>
        <dbReference type="ARBA" id="ARBA00031934"/>
    </source>
</evidence>
<dbReference type="FunFam" id="3.40.50.1820:FF:000107">
    <property type="entry name" value="Palmitoyl-protein thioesterase 1"/>
    <property type="match status" value="1"/>
</dbReference>
<keyword evidence="11" id="KW-1185">Reference proteome</keyword>
<evidence type="ECO:0000313" key="10">
    <source>
        <dbReference type="EMBL" id="KIM91965.1"/>
    </source>
</evidence>
<dbReference type="PANTHER" id="PTHR11247">
    <property type="entry name" value="PALMITOYL-PROTEIN THIOESTERASE/DOLICHYLDIPHOSPHATASE 1"/>
    <property type="match status" value="1"/>
</dbReference>
<evidence type="ECO:0000256" key="3">
    <source>
        <dbReference type="ARBA" id="ARBA00014212"/>
    </source>
</evidence>
<dbReference type="HOGENOM" id="CLU_050129_0_1_1"/>
<comment type="similarity">
    <text evidence="1">Belongs to the palmitoyl-protein thioesterase family.</text>
</comment>
<reference evidence="10 11" key="1">
    <citation type="submission" date="2014-04" db="EMBL/GenBank/DDBJ databases">
        <authorList>
            <consortium name="DOE Joint Genome Institute"/>
            <person name="Kuo A."/>
            <person name="Tarkka M."/>
            <person name="Buscot F."/>
            <person name="Kohler A."/>
            <person name="Nagy L.G."/>
            <person name="Floudas D."/>
            <person name="Copeland A."/>
            <person name="Barry K.W."/>
            <person name="Cichocki N."/>
            <person name="Veneault-Fourrey C."/>
            <person name="LaButti K."/>
            <person name="Lindquist E.A."/>
            <person name="Lipzen A."/>
            <person name="Lundell T."/>
            <person name="Morin E."/>
            <person name="Murat C."/>
            <person name="Sun H."/>
            <person name="Tunlid A."/>
            <person name="Henrissat B."/>
            <person name="Grigoriev I.V."/>
            <person name="Hibbett D.S."/>
            <person name="Martin F."/>
            <person name="Nordberg H.P."/>
            <person name="Cantor M.N."/>
            <person name="Hua S.X."/>
        </authorList>
    </citation>
    <scope>NUCLEOTIDE SEQUENCE [LARGE SCALE GENOMIC DNA]</scope>
    <source>
        <strain evidence="10 11">F 1598</strain>
    </source>
</reference>
<keyword evidence="7" id="KW-0325">Glycoprotein</keyword>
<keyword evidence="4 9" id="KW-0732">Signal</keyword>
<dbReference type="GO" id="GO:0008474">
    <property type="term" value="F:palmitoyl-(protein) hydrolase activity"/>
    <property type="evidence" value="ECO:0007669"/>
    <property type="project" value="UniProtKB-EC"/>
</dbReference>
<dbReference type="Gene3D" id="3.40.50.1820">
    <property type="entry name" value="alpha/beta hydrolase"/>
    <property type="match status" value="1"/>
</dbReference>
<keyword evidence="5" id="KW-0378">Hydrolase</keyword>
<evidence type="ECO:0000256" key="1">
    <source>
        <dbReference type="ARBA" id="ARBA00010758"/>
    </source>
</evidence>
<dbReference type="InterPro" id="IPR029058">
    <property type="entry name" value="AB_hydrolase_fold"/>
</dbReference>
<evidence type="ECO:0000256" key="4">
    <source>
        <dbReference type="ARBA" id="ARBA00022729"/>
    </source>
</evidence>
<dbReference type="OrthoDB" id="10263094at2759"/>
<reference evidence="11" key="2">
    <citation type="submission" date="2015-01" db="EMBL/GenBank/DDBJ databases">
        <title>Evolutionary Origins and Diversification of the Mycorrhizal Mutualists.</title>
        <authorList>
            <consortium name="DOE Joint Genome Institute"/>
            <consortium name="Mycorrhizal Genomics Consortium"/>
            <person name="Kohler A."/>
            <person name="Kuo A."/>
            <person name="Nagy L.G."/>
            <person name="Floudas D."/>
            <person name="Copeland A."/>
            <person name="Barry K.W."/>
            <person name="Cichocki N."/>
            <person name="Veneault-Fourrey C."/>
            <person name="LaButti K."/>
            <person name="Lindquist E.A."/>
            <person name="Lipzen A."/>
            <person name="Lundell T."/>
            <person name="Morin E."/>
            <person name="Murat C."/>
            <person name="Riley R."/>
            <person name="Ohm R."/>
            <person name="Sun H."/>
            <person name="Tunlid A."/>
            <person name="Henrissat B."/>
            <person name="Grigoriev I.V."/>
            <person name="Hibbett D.S."/>
            <person name="Martin F."/>
        </authorList>
    </citation>
    <scope>NUCLEOTIDE SEQUENCE [LARGE SCALE GENOMIC DNA]</scope>
    <source>
        <strain evidence="11">F 1598</strain>
    </source>
</reference>
<evidence type="ECO:0000256" key="7">
    <source>
        <dbReference type="ARBA" id="ARBA00023180"/>
    </source>
</evidence>
<evidence type="ECO:0000256" key="9">
    <source>
        <dbReference type="SAM" id="SignalP"/>
    </source>
</evidence>
<sequence length="337" mass="37825">MYFALHVTLCFVLPFLLHLTLASPAVSDVYFKPRPLVLWHGMGDSHSSAGMLEFVSMIKGVHPGIFVHSIYIEEDLSADQRAGFYGNVNEQVEKVAEQLNHIKELEGGFDAFGFSQAGQFLRAYVERYNTPPVHNLITFGSQHMGVSDIPPCRPGDFLCEVARRAVKGGVYSSWAQNNLVQAQYYRDPAAMDTYLESNHFLTSINNEIADTRNKTYAHNLATLETLVLVLFKRDKTVVPKESAWFGSEVADEEDIRPNFSNGYGDTESRQIRLGATPSPSTTIIPMRQQPLYTEDWIGLRELDKKGAVVLETCEGEHMQLEDCWERLVKKFAGGIPA</sequence>
<dbReference type="EMBL" id="KN832970">
    <property type="protein sequence ID" value="KIM91965.1"/>
    <property type="molecule type" value="Genomic_DNA"/>
</dbReference>
<feature type="chain" id="PRO_5002174525" description="Palmitoyl-protein thioesterase 1" evidence="9">
    <location>
        <begin position="23"/>
        <end position="337"/>
    </location>
</feature>
<evidence type="ECO:0000313" key="11">
    <source>
        <dbReference type="Proteomes" id="UP000054166"/>
    </source>
</evidence>
<dbReference type="SUPFAM" id="SSF53474">
    <property type="entry name" value="alpha/beta-Hydrolases"/>
    <property type="match status" value="1"/>
</dbReference>
<dbReference type="PANTHER" id="PTHR11247:SF8">
    <property type="entry name" value="PALMITOYL-PROTEIN THIOESTERASE 1"/>
    <property type="match status" value="1"/>
</dbReference>
<dbReference type="Proteomes" id="UP000054166">
    <property type="component" value="Unassembled WGS sequence"/>
</dbReference>
<dbReference type="PRINTS" id="PR00414">
    <property type="entry name" value="PPTHIESTRASE"/>
</dbReference>
<name>A0A0C3G6V0_PILCF</name>
<dbReference type="InterPro" id="IPR002472">
    <property type="entry name" value="Palm_thioest"/>
</dbReference>
<dbReference type="Pfam" id="PF02089">
    <property type="entry name" value="Palm_thioest"/>
    <property type="match status" value="1"/>
</dbReference>
<dbReference type="InParanoid" id="A0A0C3G6V0"/>
<evidence type="ECO:0000256" key="6">
    <source>
        <dbReference type="ARBA" id="ARBA00023157"/>
    </source>
</evidence>
<evidence type="ECO:0000256" key="2">
    <source>
        <dbReference type="ARBA" id="ARBA00012423"/>
    </source>
</evidence>
<keyword evidence="6" id="KW-1015">Disulfide bond</keyword>
<feature type="signal peptide" evidence="9">
    <location>
        <begin position="1"/>
        <end position="22"/>
    </location>
</feature>
<dbReference type="STRING" id="765440.A0A0C3G6V0"/>
<organism evidence="10 11">
    <name type="scientific">Piloderma croceum (strain F 1598)</name>
    <dbReference type="NCBI Taxonomy" id="765440"/>
    <lineage>
        <taxon>Eukaryota</taxon>
        <taxon>Fungi</taxon>
        <taxon>Dikarya</taxon>
        <taxon>Basidiomycota</taxon>
        <taxon>Agaricomycotina</taxon>
        <taxon>Agaricomycetes</taxon>
        <taxon>Agaricomycetidae</taxon>
        <taxon>Atheliales</taxon>
        <taxon>Atheliaceae</taxon>
        <taxon>Piloderma</taxon>
    </lineage>
</organism>
<dbReference type="EC" id="3.1.2.22" evidence="2"/>